<evidence type="ECO:0000256" key="6">
    <source>
        <dbReference type="SAM" id="MobiDB-lite"/>
    </source>
</evidence>
<evidence type="ECO:0000256" key="2">
    <source>
        <dbReference type="ARBA" id="ARBA00022475"/>
    </source>
</evidence>
<keyword evidence="3 7" id="KW-0812">Transmembrane</keyword>
<dbReference type="InterPro" id="IPR004869">
    <property type="entry name" value="MMPL_dom"/>
</dbReference>
<feature type="domain" description="Membrane transport protein MMPL" evidence="8">
    <location>
        <begin position="230"/>
        <end position="470"/>
    </location>
</feature>
<protein>
    <submittedName>
        <fullName evidence="9">Transporter</fullName>
    </submittedName>
</protein>
<feature type="transmembrane region" description="Helical" evidence="7">
    <location>
        <begin position="392"/>
        <end position="416"/>
    </location>
</feature>
<evidence type="ECO:0000256" key="5">
    <source>
        <dbReference type="ARBA" id="ARBA00023136"/>
    </source>
</evidence>
<evidence type="ECO:0000313" key="9">
    <source>
        <dbReference type="EMBL" id="GGC18778.1"/>
    </source>
</evidence>
<keyword evidence="5 7" id="KW-0472">Membrane</keyword>
<feature type="region of interest" description="Disordered" evidence="6">
    <location>
        <begin position="722"/>
        <end position="751"/>
    </location>
</feature>
<dbReference type="RefSeq" id="WP_115780743.1">
    <property type="nucleotide sequence ID" value="NZ_BMHL01000001.1"/>
</dbReference>
<name>A0ABQ1L3M9_9BURK</name>
<comment type="subcellular location">
    <subcellularLocation>
        <location evidence="1">Cell membrane</location>
        <topology evidence="1">Multi-pass membrane protein</topology>
    </subcellularLocation>
</comment>
<feature type="transmembrane region" description="Helical" evidence="7">
    <location>
        <begin position="867"/>
        <end position="886"/>
    </location>
</feature>
<evidence type="ECO:0000256" key="1">
    <source>
        <dbReference type="ARBA" id="ARBA00004651"/>
    </source>
</evidence>
<dbReference type="InterPro" id="IPR050545">
    <property type="entry name" value="Mycobact_MmpL"/>
</dbReference>
<feature type="transmembrane region" description="Helical" evidence="7">
    <location>
        <begin position="700"/>
        <end position="719"/>
    </location>
</feature>
<accession>A0ABQ1L3M9</accession>
<dbReference type="PANTHER" id="PTHR33406">
    <property type="entry name" value="MEMBRANE PROTEIN MJ1562-RELATED"/>
    <property type="match status" value="1"/>
</dbReference>
<gene>
    <name evidence="9" type="ORF">GCM10011400_01290</name>
</gene>
<dbReference type="Pfam" id="PF03176">
    <property type="entry name" value="MMPL"/>
    <property type="match status" value="1"/>
</dbReference>
<evidence type="ECO:0000256" key="3">
    <source>
        <dbReference type="ARBA" id="ARBA00022692"/>
    </source>
</evidence>
<feature type="transmembrane region" description="Helical" evidence="7">
    <location>
        <begin position="301"/>
        <end position="320"/>
    </location>
</feature>
<keyword evidence="4 7" id="KW-1133">Transmembrane helix</keyword>
<organism evidence="9 10">
    <name type="scientific">Paraburkholderia caffeinilytica</name>
    <dbReference type="NCBI Taxonomy" id="1761016"/>
    <lineage>
        <taxon>Bacteria</taxon>
        <taxon>Pseudomonadati</taxon>
        <taxon>Pseudomonadota</taxon>
        <taxon>Betaproteobacteria</taxon>
        <taxon>Burkholderiales</taxon>
        <taxon>Burkholderiaceae</taxon>
        <taxon>Paraburkholderia</taxon>
    </lineage>
</organism>
<dbReference type="Gene3D" id="1.20.1640.10">
    <property type="entry name" value="Multidrug efflux transporter AcrB transmembrane domain"/>
    <property type="match status" value="2"/>
</dbReference>
<reference evidence="10" key="1">
    <citation type="journal article" date="2019" name="Int. J. Syst. Evol. Microbiol.">
        <title>The Global Catalogue of Microorganisms (GCM) 10K type strain sequencing project: providing services to taxonomists for standard genome sequencing and annotation.</title>
        <authorList>
            <consortium name="The Broad Institute Genomics Platform"/>
            <consortium name="The Broad Institute Genome Sequencing Center for Infectious Disease"/>
            <person name="Wu L."/>
            <person name="Ma J."/>
        </authorList>
    </citation>
    <scope>NUCLEOTIDE SEQUENCE [LARGE SCALE GENOMIC DNA]</scope>
    <source>
        <strain evidence="10">CGMCC 1.15103</strain>
    </source>
</reference>
<feature type="transmembrane region" description="Helical" evidence="7">
    <location>
        <begin position="354"/>
        <end position="380"/>
    </location>
</feature>
<keyword evidence="10" id="KW-1185">Reference proteome</keyword>
<feature type="transmembrane region" description="Helical" evidence="7">
    <location>
        <begin position="804"/>
        <end position="824"/>
    </location>
</feature>
<proteinExistence type="predicted"/>
<dbReference type="SUPFAM" id="SSF82866">
    <property type="entry name" value="Multidrug efflux transporter AcrB transmembrane domain"/>
    <property type="match status" value="2"/>
</dbReference>
<feature type="transmembrane region" description="Helical" evidence="7">
    <location>
        <begin position="836"/>
        <end position="861"/>
    </location>
</feature>
<feature type="region of interest" description="Disordered" evidence="6">
    <location>
        <begin position="141"/>
        <end position="180"/>
    </location>
</feature>
<evidence type="ECO:0000256" key="4">
    <source>
        <dbReference type="ARBA" id="ARBA00022989"/>
    </source>
</evidence>
<evidence type="ECO:0000313" key="10">
    <source>
        <dbReference type="Proteomes" id="UP000602004"/>
    </source>
</evidence>
<feature type="transmembrane region" description="Helical" evidence="7">
    <location>
        <begin position="327"/>
        <end position="348"/>
    </location>
</feature>
<evidence type="ECO:0000259" key="8">
    <source>
        <dbReference type="Pfam" id="PF03176"/>
    </source>
</evidence>
<feature type="transmembrane region" description="Helical" evidence="7">
    <location>
        <begin position="422"/>
        <end position="445"/>
    </location>
</feature>
<comment type="caution">
    <text evidence="9">The sequence shown here is derived from an EMBL/GenBank/DDBJ whole genome shotgun (WGS) entry which is preliminary data.</text>
</comment>
<dbReference type="PANTHER" id="PTHR33406:SF13">
    <property type="entry name" value="MEMBRANE PROTEIN YDFJ"/>
    <property type="match status" value="1"/>
</dbReference>
<feature type="transmembrane region" description="Helical" evidence="7">
    <location>
        <begin position="776"/>
        <end position="798"/>
    </location>
</feature>
<dbReference type="Proteomes" id="UP000602004">
    <property type="component" value="Unassembled WGS sequence"/>
</dbReference>
<keyword evidence="2" id="KW-1003">Cell membrane</keyword>
<sequence length="894" mass="94615">MHVLQQRSAKQAWSMRAAWLLLALAAALYCGWRFAGPSPLQTNLLALLPATEADPVAEKAVDTLASALGDRTVFLVTANDDAHAKAAAKQLGASLQKSGAFGSVTAELPPFDLSQIAALYMPYRFGLLTPVDRAALAQSSAANPTVHEAPTEVARSNGSRPPRMKSPAANEVAGPEGSPLGGLRDALAQRIYSPLRGGLTTPLADDPFGWLEHWLGGLPLATSNLELEDNMLVSHRGTATSVLIVATLPGSAYESKTQHAVLAALTQGESALKQAFPDVSVARTGAVFYAESARSASEHEVHLIGVASLCGIALLMMWVFRSPRLLLLGFVSTALGIVCALAVTMLVFGQLHLLTLVFGASLIGEAVDYSIQYFVVYLGAGRDWDSRRGARAVRPALTVALATSLLGYAILTWVPFPALKQIACFAMAGIVTAYASVLWLLPALLTRPPKRGPQRLFAGAARGLTVWHRTIGGKRAWRVAALLLIVAIPGWLRLTSDDDIHLLIQRDPSLVAQEDKVRAAVGVDNSAQFFVVRGETPEIVLQRAEALGVKLDGLNGTANKVGSYQSVAQFVPSAKQQNEDRALLTLHVFNDPAALRETLLQAGFKDEVADAWLAAYAKPQPLLTVDTWLAAPWSQPYRHLWLGEVDSAAKAYAAVVIPQGVTPQNEPALIATAQALPGVVFVDKAASVSKLFGAYRVDSGWWLSGALALVLAVLMLRYASHKGPRSEGNPTPQRKSPASKEVIHPDGSSLGRLGDGRIGGWMGAPRNVSLGGRVRGGIAVTLPVLLAVGVTLAVFGYARVPLNLFNWLALMLVLGVGANYAVFLREGCLRADADLGAVWTGVLLSAATTLLSFGMLGMSAMPALKSFGATLALGIAVSVLLAPIGMPSESRRDA</sequence>
<evidence type="ECO:0000256" key="7">
    <source>
        <dbReference type="SAM" id="Phobius"/>
    </source>
</evidence>
<dbReference type="EMBL" id="BMHL01000001">
    <property type="protein sequence ID" value="GGC18778.1"/>
    <property type="molecule type" value="Genomic_DNA"/>
</dbReference>